<gene>
    <name evidence="1" type="ORF">BEN30_15985</name>
</gene>
<dbReference type="OrthoDB" id="7358060at2"/>
<dbReference type="InterPro" id="IPR046734">
    <property type="entry name" value="DUF6626"/>
</dbReference>
<organism evidence="1 2">
    <name type="scientific">Magnetovibrio blakemorei</name>
    <dbReference type="NCBI Taxonomy" id="28181"/>
    <lineage>
        <taxon>Bacteria</taxon>
        <taxon>Pseudomonadati</taxon>
        <taxon>Pseudomonadota</taxon>
        <taxon>Alphaproteobacteria</taxon>
        <taxon>Rhodospirillales</taxon>
        <taxon>Magnetovibrionaceae</taxon>
        <taxon>Magnetovibrio</taxon>
    </lineage>
</organism>
<comment type="caution">
    <text evidence="1">The sequence shown here is derived from an EMBL/GenBank/DDBJ whole genome shotgun (WGS) entry which is preliminary data.</text>
</comment>
<keyword evidence="2" id="KW-1185">Reference proteome</keyword>
<name>A0A1E5Q4L8_9PROT</name>
<dbReference type="Pfam" id="PF20331">
    <property type="entry name" value="DUF6626"/>
    <property type="match status" value="1"/>
</dbReference>
<reference evidence="2" key="1">
    <citation type="submission" date="2016-07" db="EMBL/GenBank/DDBJ databases">
        <authorList>
            <person name="Florea S."/>
            <person name="Webb J.S."/>
            <person name="Jaromczyk J."/>
            <person name="Schardl C.L."/>
        </authorList>
    </citation>
    <scope>NUCLEOTIDE SEQUENCE [LARGE SCALE GENOMIC DNA]</scope>
    <source>
        <strain evidence="2">MV-1</strain>
    </source>
</reference>
<dbReference type="AlphaFoldDB" id="A0A1E5Q4L8"/>
<dbReference type="EMBL" id="MCGG01000062">
    <property type="protein sequence ID" value="OEJ64810.1"/>
    <property type="molecule type" value="Genomic_DNA"/>
</dbReference>
<dbReference type="Proteomes" id="UP000095347">
    <property type="component" value="Unassembled WGS sequence"/>
</dbReference>
<sequence>MKELNTIYKFLIEHQLTTSQEDFSKHWLHKSPRYYATIKSSKRNASVEALSTLMVKLYGLGDELHANKHGDKAVLCTPLHSSRISFEKQSHKHRYSVNRTNVLLLSTIIRAHLKCCWIRLQSGR</sequence>
<evidence type="ECO:0000313" key="1">
    <source>
        <dbReference type="EMBL" id="OEJ64810.1"/>
    </source>
</evidence>
<protein>
    <submittedName>
        <fullName evidence="1">Uncharacterized protein</fullName>
    </submittedName>
</protein>
<accession>A0A1E5Q4L8</accession>
<proteinExistence type="predicted"/>
<dbReference type="RefSeq" id="WP_069959085.1">
    <property type="nucleotide sequence ID" value="NZ_MCGG01000062.1"/>
</dbReference>
<evidence type="ECO:0000313" key="2">
    <source>
        <dbReference type="Proteomes" id="UP000095347"/>
    </source>
</evidence>